<evidence type="ECO:0000313" key="2">
    <source>
        <dbReference type="EMBL" id="KAL3881904.1"/>
    </source>
</evidence>
<comment type="caution">
    <text evidence="2">The sequence shown here is derived from an EMBL/GenBank/DDBJ whole genome shotgun (WGS) entry which is preliminary data.</text>
</comment>
<evidence type="ECO:0000313" key="3">
    <source>
        <dbReference type="Proteomes" id="UP001634394"/>
    </source>
</evidence>
<dbReference type="AlphaFoldDB" id="A0ABD3X6N9"/>
<organism evidence="2 3">
    <name type="scientific">Sinanodonta woodiana</name>
    <name type="common">Chinese pond mussel</name>
    <name type="synonym">Anodonta woodiana</name>
    <dbReference type="NCBI Taxonomy" id="1069815"/>
    <lineage>
        <taxon>Eukaryota</taxon>
        <taxon>Metazoa</taxon>
        <taxon>Spiralia</taxon>
        <taxon>Lophotrochozoa</taxon>
        <taxon>Mollusca</taxon>
        <taxon>Bivalvia</taxon>
        <taxon>Autobranchia</taxon>
        <taxon>Heteroconchia</taxon>
        <taxon>Palaeoheterodonta</taxon>
        <taxon>Unionida</taxon>
        <taxon>Unionoidea</taxon>
        <taxon>Unionidae</taxon>
        <taxon>Unioninae</taxon>
        <taxon>Sinanodonta</taxon>
    </lineage>
</organism>
<accession>A0ABD3X6N9</accession>
<feature type="non-terminal residue" evidence="2">
    <location>
        <position position="1"/>
    </location>
</feature>
<feature type="region of interest" description="Disordered" evidence="1">
    <location>
        <begin position="23"/>
        <end position="79"/>
    </location>
</feature>
<protein>
    <submittedName>
        <fullName evidence="2">Uncharacterized protein</fullName>
    </submittedName>
</protein>
<dbReference type="EMBL" id="JBJQND010000003">
    <property type="protein sequence ID" value="KAL3881904.1"/>
    <property type="molecule type" value="Genomic_DNA"/>
</dbReference>
<name>A0ABD3X6N9_SINWO</name>
<evidence type="ECO:0000256" key="1">
    <source>
        <dbReference type="SAM" id="MobiDB-lite"/>
    </source>
</evidence>
<sequence>EENDKTKDNVRSGIQPITCTPVSKQTKIQMPMKRKYKNISSSSSNDDCEFPTLQDVIRKGRNVDKKQTKKRKTQHRNHT</sequence>
<keyword evidence="3" id="KW-1185">Reference proteome</keyword>
<gene>
    <name evidence="2" type="ORF">ACJMK2_028291</name>
</gene>
<feature type="compositionally biased region" description="Basic and acidic residues" evidence="1">
    <location>
        <begin position="56"/>
        <end position="66"/>
    </location>
</feature>
<dbReference type="Proteomes" id="UP001634394">
    <property type="component" value="Unassembled WGS sequence"/>
</dbReference>
<reference evidence="2 3" key="1">
    <citation type="submission" date="2024-11" db="EMBL/GenBank/DDBJ databases">
        <title>Chromosome-level genome assembly of the freshwater bivalve Anodonta woodiana.</title>
        <authorList>
            <person name="Chen X."/>
        </authorList>
    </citation>
    <scope>NUCLEOTIDE SEQUENCE [LARGE SCALE GENOMIC DNA]</scope>
    <source>
        <strain evidence="2">MN2024</strain>
        <tissue evidence="2">Gills</tissue>
    </source>
</reference>
<proteinExistence type="predicted"/>
<feature type="compositionally biased region" description="Basic residues" evidence="1">
    <location>
        <begin position="67"/>
        <end position="79"/>
    </location>
</feature>